<name>A0A085K2J4_SPHYA</name>
<proteinExistence type="predicted"/>
<sequence length="250" mass="27718">MNQIARVVNVFSTPYEAWSYRQSTDEEALSLCQKGYSLAESFTTKDKLLEEVSNHVQAAARMLREGADNALERHIDKALSASSEYRDLRNLMPSNVPQALSAYQAEFSEADLSAADSAIKAIGVTMPNGQFLFHGGLWPLGVQTFTTTRPFSTSFCPQVARRNAEWKSKAYDAGRMDLMVVHVIQPQTKAYAYSRDGDLGNEKEVVFATGAQLTLTRETHIADVTASKVGPHYETLKRTVPAYLLEIDIS</sequence>
<accession>A0A085K2J4</accession>
<dbReference type="RefSeq" id="WP_037510698.1">
    <property type="nucleotide sequence ID" value="NZ_CAIGKD010000009.1"/>
</dbReference>
<dbReference type="Proteomes" id="UP000280708">
    <property type="component" value="Chromosome"/>
</dbReference>
<dbReference type="AlphaFoldDB" id="A0A085K2J4"/>
<evidence type="ECO:0000313" key="1">
    <source>
        <dbReference type="EMBL" id="AYO80244.1"/>
    </source>
</evidence>
<organism evidence="1 2">
    <name type="scientific">Sphingobium yanoikuyae</name>
    <name type="common">Sphingomonas yanoikuyae</name>
    <dbReference type="NCBI Taxonomy" id="13690"/>
    <lineage>
        <taxon>Bacteria</taxon>
        <taxon>Pseudomonadati</taxon>
        <taxon>Pseudomonadota</taxon>
        <taxon>Alphaproteobacteria</taxon>
        <taxon>Sphingomonadales</taxon>
        <taxon>Sphingomonadaceae</taxon>
        <taxon>Sphingobium</taxon>
    </lineage>
</organism>
<gene>
    <name evidence="1" type="ORF">EBF16_27300</name>
</gene>
<evidence type="ECO:0000313" key="2">
    <source>
        <dbReference type="Proteomes" id="UP000280708"/>
    </source>
</evidence>
<protein>
    <submittedName>
        <fullName evidence="1">Uncharacterized protein</fullName>
    </submittedName>
</protein>
<reference evidence="1 2" key="1">
    <citation type="submission" date="2018-10" db="EMBL/GenBank/DDBJ databases">
        <title>Characterization and genome analysis of a novel bacterium Sphingobium yanoikuyae SJTF8 capable of degrading PAHs.</title>
        <authorList>
            <person name="Yin C."/>
            <person name="Xiong W."/>
            <person name="Liang R."/>
        </authorList>
    </citation>
    <scope>NUCLEOTIDE SEQUENCE [LARGE SCALE GENOMIC DNA]</scope>
    <source>
        <strain evidence="1 2">SJTF8</strain>
    </source>
</reference>
<dbReference type="EMBL" id="CP033230">
    <property type="protein sequence ID" value="AYO80244.1"/>
    <property type="molecule type" value="Genomic_DNA"/>
</dbReference>